<protein>
    <submittedName>
        <fullName evidence="3">Hypp8450 protein</fullName>
    </submittedName>
</protein>
<accession>A0A8K0EHA2</accession>
<keyword evidence="1" id="KW-0175">Coiled coil</keyword>
<sequence length="334" mass="38348">MASVEAVTIRFAEYEDEERILKIKVHEDDMKNKEFDDLEDALDDAFEEEEELEDEEEEVADDETTTFMFVAEAEDELIGFAMLSLTDENAEAGLISDIRVAETWRDKNVYQMMYQHIFDFAKREAEIKNIRTTVQKFPEGTTSEEICKRVYIGFEGDVKVLRDTLLSVPGMEDLPLSSVVPYQQRHMRKILHSHDKVGKNILTNGYFFADGDSYTLCKENLADLAEEELNMFVDKNNPIKSLSFSSDFDSDRAAICSIDVNCKDVELIKCHVIKHMQRACNEVDGQIVFMVSATEFEDEIRAFCNGIEGLEEVEKYRECDVWSKVVLSCDEDTG</sequence>
<dbReference type="Pfam" id="PF00583">
    <property type="entry name" value="Acetyltransf_1"/>
    <property type="match status" value="1"/>
</dbReference>
<evidence type="ECO:0000259" key="2">
    <source>
        <dbReference type="PROSITE" id="PS51186"/>
    </source>
</evidence>
<dbReference type="InterPro" id="IPR016181">
    <property type="entry name" value="Acyl_CoA_acyltransferase"/>
</dbReference>
<dbReference type="InterPro" id="IPR056483">
    <property type="entry name" value="Hisat_C"/>
</dbReference>
<dbReference type="Proteomes" id="UP000838412">
    <property type="component" value="Chromosome 17"/>
</dbReference>
<dbReference type="InterPro" id="IPR000182">
    <property type="entry name" value="GNAT_dom"/>
</dbReference>
<evidence type="ECO:0000313" key="3">
    <source>
        <dbReference type="EMBL" id="CAH1248842.1"/>
    </source>
</evidence>
<dbReference type="OrthoDB" id="10350860at2759"/>
<dbReference type="PROSITE" id="PS51186">
    <property type="entry name" value="GNAT"/>
    <property type="match status" value="1"/>
</dbReference>
<dbReference type="CDD" id="cd04301">
    <property type="entry name" value="NAT_SF"/>
    <property type="match status" value="1"/>
</dbReference>
<dbReference type="AlphaFoldDB" id="A0A8K0EHA2"/>
<evidence type="ECO:0000313" key="4">
    <source>
        <dbReference type="Proteomes" id="UP000838412"/>
    </source>
</evidence>
<name>A0A8K0EHA2_BRALA</name>
<dbReference type="GO" id="GO:0016747">
    <property type="term" value="F:acyltransferase activity, transferring groups other than amino-acyl groups"/>
    <property type="evidence" value="ECO:0007669"/>
    <property type="project" value="InterPro"/>
</dbReference>
<organism evidence="3 4">
    <name type="scientific">Branchiostoma lanceolatum</name>
    <name type="common">Common lancelet</name>
    <name type="synonym">Amphioxus lanceolatum</name>
    <dbReference type="NCBI Taxonomy" id="7740"/>
    <lineage>
        <taxon>Eukaryota</taxon>
        <taxon>Metazoa</taxon>
        <taxon>Chordata</taxon>
        <taxon>Cephalochordata</taxon>
        <taxon>Leptocardii</taxon>
        <taxon>Amphioxiformes</taxon>
        <taxon>Branchiostomatidae</taxon>
        <taxon>Branchiostoma</taxon>
    </lineage>
</organism>
<proteinExistence type="predicted"/>
<dbReference type="PANTHER" id="PTHR47403">
    <property type="entry name" value="LOC100145250 PROTEIN"/>
    <property type="match status" value="1"/>
</dbReference>
<dbReference type="SUPFAM" id="SSF55729">
    <property type="entry name" value="Acyl-CoA N-acyltransferases (Nat)"/>
    <property type="match status" value="1"/>
</dbReference>
<keyword evidence="4" id="KW-1185">Reference proteome</keyword>
<dbReference type="EMBL" id="OV696702">
    <property type="protein sequence ID" value="CAH1248842.1"/>
    <property type="molecule type" value="Genomic_DNA"/>
</dbReference>
<dbReference type="PANTHER" id="PTHR47403:SF6">
    <property type="entry name" value="N-ACETYLTRANSFERASE DOMAIN-CONTAINING PROTEIN"/>
    <property type="match status" value="1"/>
</dbReference>
<dbReference type="Gene3D" id="3.40.630.30">
    <property type="match status" value="1"/>
</dbReference>
<dbReference type="Pfam" id="PF24066">
    <property type="entry name" value="Hisat_C"/>
    <property type="match status" value="1"/>
</dbReference>
<feature type="domain" description="N-acetyltransferase" evidence="2">
    <location>
        <begin position="25"/>
        <end position="181"/>
    </location>
</feature>
<evidence type="ECO:0000256" key="1">
    <source>
        <dbReference type="SAM" id="Coils"/>
    </source>
</evidence>
<reference evidence="3" key="1">
    <citation type="submission" date="2022-01" db="EMBL/GenBank/DDBJ databases">
        <authorList>
            <person name="Braso-Vives M."/>
        </authorList>
    </citation>
    <scope>NUCLEOTIDE SEQUENCE</scope>
</reference>
<feature type="coiled-coil region" evidence="1">
    <location>
        <begin position="35"/>
        <end position="65"/>
    </location>
</feature>
<gene>
    <name evidence="3" type="primary">Hypp8450</name>
    <name evidence="3" type="ORF">BLAG_LOCUS10139</name>
</gene>